<feature type="transmembrane region" description="Helical" evidence="8">
    <location>
        <begin position="444"/>
        <end position="462"/>
    </location>
</feature>
<dbReference type="GO" id="GO:0005886">
    <property type="term" value="C:plasma membrane"/>
    <property type="evidence" value="ECO:0007669"/>
    <property type="project" value="UniProtKB-SubCell"/>
</dbReference>
<dbReference type="AlphaFoldDB" id="A0A6J4NTH4"/>
<dbReference type="PRINTS" id="PR00175">
    <property type="entry name" value="NAALASMPORT"/>
</dbReference>
<organism evidence="9">
    <name type="scientific">uncultured Nocardioides sp</name>
    <dbReference type="NCBI Taxonomy" id="198441"/>
    <lineage>
        <taxon>Bacteria</taxon>
        <taxon>Bacillati</taxon>
        <taxon>Actinomycetota</taxon>
        <taxon>Actinomycetes</taxon>
        <taxon>Propionibacteriales</taxon>
        <taxon>Nocardioidaceae</taxon>
        <taxon>Nocardioides</taxon>
        <taxon>environmental samples</taxon>
    </lineage>
</organism>
<keyword evidence="8" id="KW-0769">Symport</keyword>
<evidence type="ECO:0000256" key="8">
    <source>
        <dbReference type="RuleBase" id="RU363064"/>
    </source>
</evidence>
<evidence type="ECO:0000256" key="4">
    <source>
        <dbReference type="ARBA" id="ARBA00022475"/>
    </source>
</evidence>
<keyword evidence="4 8" id="KW-1003">Cell membrane</keyword>
<comment type="subcellular location">
    <subcellularLocation>
        <location evidence="1 8">Cell membrane</location>
        <topology evidence="1 8">Multi-pass membrane protein</topology>
    </subcellularLocation>
</comment>
<accession>A0A6J4NTH4</accession>
<keyword evidence="5 8" id="KW-0812">Transmembrane</keyword>
<dbReference type="Gene3D" id="1.20.1740.10">
    <property type="entry name" value="Amino acid/polyamine transporter I"/>
    <property type="match status" value="1"/>
</dbReference>
<evidence type="ECO:0000256" key="7">
    <source>
        <dbReference type="ARBA" id="ARBA00023136"/>
    </source>
</evidence>
<evidence type="ECO:0000256" key="2">
    <source>
        <dbReference type="ARBA" id="ARBA00009261"/>
    </source>
</evidence>
<evidence type="ECO:0000256" key="1">
    <source>
        <dbReference type="ARBA" id="ARBA00004651"/>
    </source>
</evidence>
<dbReference type="NCBIfam" id="TIGR00835">
    <property type="entry name" value="agcS"/>
    <property type="match status" value="1"/>
</dbReference>
<keyword evidence="6 8" id="KW-1133">Transmembrane helix</keyword>
<feature type="transmembrane region" description="Helical" evidence="8">
    <location>
        <begin position="405"/>
        <end position="424"/>
    </location>
</feature>
<dbReference type="PANTHER" id="PTHR30330">
    <property type="entry name" value="AGSS FAMILY TRANSPORTER, SODIUM-ALANINE"/>
    <property type="match status" value="1"/>
</dbReference>
<dbReference type="Pfam" id="PF01235">
    <property type="entry name" value="Na_Ala_symp"/>
    <property type="match status" value="1"/>
</dbReference>
<reference evidence="9" key="1">
    <citation type="submission" date="2020-02" db="EMBL/GenBank/DDBJ databases">
        <authorList>
            <person name="Meier V. D."/>
        </authorList>
    </citation>
    <scope>NUCLEOTIDE SEQUENCE</scope>
    <source>
        <strain evidence="9">AVDCRST_MAG06</strain>
    </source>
</reference>
<protein>
    <submittedName>
        <fullName evidence="9">Na(+)-linked D-alanine glycine permease</fullName>
    </submittedName>
</protein>
<evidence type="ECO:0000313" key="9">
    <source>
        <dbReference type="EMBL" id="CAA9396432.1"/>
    </source>
</evidence>
<feature type="transmembrane region" description="Helical" evidence="8">
    <location>
        <begin position="227"/>
        <end position="250"/>
    </location>
</feature>
<feature type="transmembrane region" description="Helical" evidence="8">
    <location>
        <begin position="187"/>
        <end position="207"/>
    </location>
</feature>
<dbReference type="PANTHER" id="PTHR30330:SF3">
    <property type="entry name" value="TRANSCRIPTIONAL REGULATOR, LRP FAMILY"/>
    <property type="match status" value="1"/>
</dbReference>
<evidence type="ECO:0000256" key="5">
    <source>
        <dbReference type="ARBA" id="ARBA00022692"/>
    </source>
</evidence>
<evidence type="ECO:0000256" key="3">
    <source>
        <dbReference type="ARBA" id="ARBA00022448"/>
    </source>
</evidence>
<feature type="transmembrane region" description="Helical" evidence="8">
    <location>
        <begin position="52"/>
        <end position="70"/>
    </location>
</feature>
<feature type="transmembrane region" description="Helical" evidence="8">
    <location>
        <begin position="288"/>
        <end position="312"/>
    </location>
</feature>
<gene>
    <name evidence="9" type="ORF">AVDCRST_MAG06-1929</name>
</gene>
<sequence length="518" mass="54241">MDAITVMSTSESADSWPWLSDVEDAINGGFEPVSTAVQEVIFYAPSIGGVEVPLIVFWLVLAAAVFTVYFKGIQFTGVKTSLDLVRGKYSRSSDPGEVTHFQALSSAVSGTVGLGNIAGVGVAVTIGGPGATFWMIVAGLLGMCTKFVECTLGVKYREVHEDGTVTGGAFRYLPVAFERFGPAVSKGLTLVFAVALFLFGVVGGNMFQANQTFAQAREVTGGEDGFLGSSGSALVFGVVLAFLVGAVILGGINSIAQVTSRLVPTMAILYLGACLLVILGNATNIPAAIGAIVSGAFAPEGVAGGVVGVLIIGFQRAAFSNEAGVGSAPTAHAAVKTRHPVSEGFVALLEPFIDTVIVCTATALTIVIADTAYWNDAMTTVQDGGAPPDGVVVTSRAFETFLPQFPVILAIAVALFAFSTLITWAYYSMKAWTTLFGRTRRSELVFKVVFCLFTVVGCVLTFDSVLGFADAMLFVCAIVNLLGCYLLLPKVREELRSFRAGLKDGSIKEVPVEERATT</sequence>
<feature type="transmembrane region" description="Helical" evidence="8">
    <location>
        <begin position="468"/>
        <end position="488"/>
    </location>
</feature>
<keyword evidence="7 8" id="KW-0472">Membrane</keyword>
<feature type="transmembrane region" description="Helical" evidence="8">
    <location>
        <begin position="262"/>
        <end position="282"/>
    </location>
</feature>
<dbReference type="RefSeq" id="WP_295658640.1">
    <property type="nucleotide sequence ID" value="NZ_CADCUP010000129.1"/>
</dbReference>
<feature type="transmembrane region" description="Helical" evidence="8">
    <location>
        <begin position="345"/>
        <end position="369"/>
    </location>
</feature>
<dbReference type="GO" id="GO:0005283">
    <property type="term" value="F:amino acid:sodium symporter activity"/>
    <property type="evidence" value="ECO:0007669"/>
    <property type="project" value="InterPro"/>
</dbReference>
<proteinExistence type="inferred from homology"/>
<keyword evidence="3 8" id="KW-0813">Transport</keyword>
<evidence type="ECO:0000256" key="6">
    <source>
        <dbReference type="ARBA" id="ARBA00022989"/>
    </source>
</evidence>
<name>A0A6J4NTH4_9ACTN</name>
<dbReference type="EMBL" id="CADCUP010000129">
    <property type="protein sequence ID" value="CAA9396432.1"/>
    <property type="molecule type" value="Genomic_DNA"/>
</dbReference>
<comment type="similarity">
    <text evidence="2 8">Belongs to the alanine or glycine:cation symporter (AGCS) (TC 2.A.25) family.</text>
</comment>
<dbReference type="InterPro" id="IPR001463">
    <property type="entry name" value="Na/Ala_symport"/>
</dbReference>